<evidence type="ECO:0000313" key="3">
    <source>
        <dbReference type="EMBL" id="GAA5125595.1"/>
    </source>
</evidence>
<reference evidence="4" key="1">
    <citation type="journal article" date="2019" name="Int. J. Syst. Evol. Microbiol.">
        <title>The Global Catalogue of Microorganisms (GCM) 10K type strain sequencing project: providing services to taxonomists for standard genome sequencing and annotation.</title>
        <authorList>
            <consortium name="The Broad Institute Genomics Platform"/>
            <consortium name="The Broad Institute Genome Sequencing Center for Infectious Disease"/>
            <person name="Wu L."/>
            <person name="Ma J."/>
        </authorList>
    </citation>
    <scope>NUCLEOTIDE SEQUENCE [LARGE SCALE GENOMIC DNA]</scope>
    <source>
        <strain evidence="4">JCM 18302</strain>
    </source>
</reference>
<dbReference type="InterPro" id="IPR011051">
    <property type="entry name" value="RmlC_Cupin_sf"/>
</dbReference>
<protein>
    <recommendedName>
        <fullName evidence="2">Cupin type-2 domain-containing protein</fullName>
    </recommendedName>
</protein>
<dbReference type="InterPro" id="IPR013096">
    <property type="entry name" value="Cupin_2"/>
</dbReference>
<keyword evidence="4" id="KW-1185">Reference proteome</keyword>
<evidence type="ECO:0000256" key="1">
    <source>
        <dbReference type="SAM" id="MobiDB-lite"/>
    </source>
</evidence>
<dbReference type="Gene3D" id="2.60.120.10">
    <property type="entry name" value="Jelly Rolls"/>
    <property type="match status" value="1"/>
</dbReference>
<evidence type="ECO:0000259" key="2">
    <source>
        <dbReference type="Pfam" id="PF07883"/>
    </source>
</evidence>
<feature type="domain" description="Cupin type-2" evidence="2">
    <location>
        <begin position="52"/>
        <end position="109"/>
    </location>
</feature>
<organism evidence="3 4">
    <name type="scientific">Pseudonocardia adelaidensis</name>
    <dbReference type="NCBI Taxonomy" id="648754"/>
    <lineage>
        <taxon>Bacteria</taxon>
        <taxon>Bacillati</taxon>
        <taxon>Actinomycetota</taxon>
        <taxon>Actinomycetes</taxon>
        <taxon>Pseudonocardiales</taxon>
        <taxon>Pseudonocardiaceae</taxon>
        <taxon>Pseudonocardia</taxon>
    </lineage>
</organism>
<dbReference type="SUPFAM" id="SSF51182">
    <property type="entry name" value="RmlC-like cupins"/>
    <property type="match status" value="1"/>
</dbReference>
<dbReference type="InterPro" id="IPR014710">
    <property type="entry name" value="RmlC-like_jellyroll"/>
</dbReference>
<dbReference type="Proteomes" id="UP001500804">
    <property type="component" value="Unassembled WGS sequence"/>
</dbReference>
<feature type="compositionally biased region" description="Polar residues" evidence="1">
    <location>
        <begin position="153"/>
        <end position="167"/>
    </location>
</feature>
<dbReference type="EMBL" id="BAABJO010000014">
    <property type="protein sequence ID" value="GAA5125595.1"/>
    <property type="molecule type" value="Genomic_DNA"/>
</dbReference>
<comment type="caution">
    <text evidence="3">The sequence shown here is derived from an EMBL/GenBank/DDBJ whole genome shotgun (WGS) entry which is preliminary data.</text>
</comment>
<proteinExistence type="predicted"/>
<gene>
    <name evidence="3" type="ORF">GCM10023320_40220</name>
</gene>
<dbReference type="PANTHER" id="PTHR36440:SF1">
    <property type="entry name" value="PUTATIVE (AFU_ORTHOLOGUE AFUA_8G07350)-RELATED"/>
    <property type="match status" value="1"/>
</dbReference>
<feature type="region of interest" description="Disordered" evidence="1">
    <location>
        <begin position="133"/>
        <end position="203"/>
    </location>
</feature>
<dbReference type="PANTHER" id="PTHR36440">
    <property type="entry name" value="PUTATIVE (AFU_ORTHOLOGUE AFUA_8G07350)-RELATED"/>
    <property type="match status" value="1"/>
</dbReference>
<name>A0ABP9NL85_9PSEU</name>
<dbReference type="RefSeq" id="WP_345606733.1">
    <property type="nucleotide sequence ID" value="NZ_BAABJO010000014.1"/>
</dbReference>
<dbReference type="InterPro" id="IPR053146">
    <property type="entry name" value="QDO-like"/>
</dbReference>
<dbReference type="Pfam" id="PF07883">
    <property type="entry name" value="Cupin_2"/>
    <property type="match status" value="1"/>
</dbReference>
<evidence type="ECO:0000313" key="4">
    <source>
        <dbReference type="Proteomes" id="UP001500804"/>
    </source>
</evidence>
<sequence length="203" mass="21473">MTEQQMRPTQALVVGPDEGRELPLIGRVALSGAQTGGAFELIDFRGNVACPPPHIHREREECIQVLEGLFTFTIGTDEVEVAPGSWVYVPRGTRHGFTASADARALILVTPAGLEGFFAELGGGLAAGTPTQELRAASKAASTQSRPDHHAPTRSTPTPAPHSSTAAGATRHQPLPNRPFPARRRRPGRSSSRSPTCGDGIDS</sequence>
<accession>A0ABP9NL85</accession>